<protein>
    <submittedName>
        <fullName evidence="2">Branched-subunit amino acid transport protein</fullName>
    </submittedName>
</protein>
<dbReference type="AlphaFoldDB" id="A0A4R6EIY3"/>
<dbReference type="OrthoDB" id="4257348at2"/>
<dbReference type="Pfam" id="PF05437">
    <property type="entry name" value="AzlD"/>
    <property type="match status" value="1"/>
</dbReference>
<keyword evidence="3" id="KW-1185">Reference proteome</keyword>
<name>A0A4R6EIY3_SCAGO</name>
<dbReference type="InterPro" id="IPR008407">
    <property type="entry name" value="Brnchd-chn_aa_trnsp_AzlD"/>
</dbReference>
<dbReference type="RefSeq" id="WP_125352814.1">
    <property type="nucleotide sequence ID" value="NZ_CACSIW010000006.1"/>
</dbReference>
<reference evidence="2 3" key="1">
    <citation type="submission" date="2019-03" db="EMBL/GenBank/DDBJ databases">
        <title>Genomic analyses of the natural microbiome of Caenorhabditis elegans.</title>
        <authorList>
            <person name="Samuel B."/>
        </authorList>
    </citation>
    <scope>NUCLEOTIDE SEQUENCE [LARGE SCALE GENOMIC DNA]</scope>
    <source>
        <strain evidence="2 3">BIGb0156</strain>
    </source>
</reference>
<evidence type="ECO:0000313" key="3">
    <source>
        <dbReference type="Proteomes" id="UP000295530"/>
    </source>
</evidence>
<evidence type="ECO:0000256" key="1">
    <source>
        <dbReference type="SAM" id="Phobius"/>
    </source>
</evidence>
<feature type="transmembrane region" description="Helical" evidence="1">
    <location>
        <begin position="37"/>
        <end position="56"/>
    </location>
</feature>
<proteinExistence type="predicted"/>
<keyword evidence="1" id="KW-1133">Transmembrane helix</keyword>
<sequence length="104" mass="11632">MSWILILTLASIVFFNRYVFLEPNVPLKIPGVINKALKYSAPCLLTAICGPIILMDHGVVREFPLNPYFLGAIFSVIISLLVRNIVSAVLLSLAVFYLINHFLQ</sequence>
<keyword evidence="1" id="KW-0472">Membrane</keyword>
<feature type="transmembrane region" description="Helical" evidence="1">
    <location>
        <begin position="68"/>
        <end position="99"/>
    </location>
</feature>
<comment type="caution">
    <text evidence="2">The sequence shown here is derived from an EMBL/GenBank/DDBJ whole genome shotgun (WGS) entry which is preliminary data.</text>
</comment>
<keyword evidence="1" id="KW-0812">Transmembrane</keyword>
<organism evidence="2 3">
    <name type="scientific">Scandinavium goeteborgense</name>
    <dbReference type="NCBI Taxonomy" id="1851514"/>
    <lineage>
        <taxon>Bacteria</taxon>
        <taxon>Pseudomonadati</taxon>
        <taxon>Pseudomonadota</taxon>
        <taxon>Gammaproteobacteria</taxon>
        <taxon>Enterobacterales</taxon>
        <taxon>Enterobacteriaceae</taxon>
        <taxon>Scandinavium</taxon>
    </lineage>
</organism>
<dbReference type="Proteomes" id="UP000295530">
    <property type="component" value="Unassembled WGS sequence"/>
</dbReference>
<gene>
    <name evidence="2" type="ORF">EC847_105278</name>
</gene>
<accession>A0A4R6EIY3</accession>
<evidence type="ECO:0000313" key="2">
    <source>
        <dbReference type="EMBL" id="TDN58640.1"/>
    </source>
</evidence>
<dbReference type="EMBL" id="SNVX01000005">
    <property type="protein sequence ID" value="TDN58640.1"/>
    <property type="molecule type" value="Genomic_DNA"/>
</dbReference>